<protein>
    <submittedName>
        <fullName evidence="2">Uncharacterized protein</fullName>
    </submittedName>
</protein>
<reference evidence="2" key="1">
    <citation type="submission" date="2020-11" db="EMBL/GenBank/DDBJ databases">
        <authorList>
            <person name="Tran Van P."/>
        </authorList>
    </citation>
    <scope>NUCLEOTIDE SEQUENCE</scope>
</reference>
<dbReference type="AlphaFoldDB" id="A0A7R9BFR3"/>
<feature type="region of interest" description="Disordered" evidence="1">
    <location>
        <begin position="48"/>
        <end position="107"/>
    </location>
</feature>
<evidence type="ECO:0000313" key="2">
    <source>
        <dbReference type="EMBL" id="CAD7274295.1"/>
    </source>
</evidence>
<sequence length="218" mass="22935">MIRNADDVEYLQQQRQRTTQREAECEAAGERQIGMEQNSACATKLKAIRDAESSSPERLWKNTNSSNNNNHVIVADDNKDDDDDADGGGCGGAVQEDELLRNGEVGGPPPLLRLDTLAATAAAATAAAAAAVAAAAANAAVSALVGEDEQPLDLSVKSASPVSSNSSFDAEFARAEKPCVVRALLVPPMNGSRQALTTPRKSSAFEFDYERLGSRTGD</sequence>
<keyword evidence="3" id="KW-1185">Reference proteome</keyword>
<evidence type="ECO:0000313" key="3">
    <source>
        <dbReference type="Proteomes" id="UP000678499"/>
    </source>
</evidence>
<dbReference type="EMBL" id="CAJPEX010000231">
    <property type="protein sequence ID" value="CAG0914447.1"/>
    <property type="molecule type" value="Genomic_DNA"/>
</dbReference>
<evidence type="ECO:0000256" key="1">
    <source>
        <dbReference type="SAM" id="MobiDB-lite"/>
    </source>
</evidence>
<name>A0A7R9BFR3_9CRUS</name>
<dbReference type="Proteomes" id="UP000678499">
    <property type="component" value="Unassembled WGS sequence"/>
</dbReference>
<gene>
    <name evidence="2" type="ORF">NMOB1V02_LOCUS2142</name>
</gene>
<proteinExistence type="predicted"/>
<dbReference type="EMBL" id="OA882268">
    <property type="protein sequence ID" value="CAD7274295.1"/>
    <property type="molecule type" value="Genomic_DNA"/>
</dbReference>
<feature type="region of interest" description="Disordered" evidence="1">
    <location>
        <begin position="1"/>
        <end position="31"/>
    </location>
</feature>
<accession>A0A7R9BFR3</accession>
<organism evidence="2">
    <name type="scientific">Notodromas monacha</name>
    <dbReference type="NCBI Taxonomy" id="399045"/>
    <lineage>
        <taxon>Eukaryota</taxon>
        <taxon>Metazoa</taxon>
        <taxon>Ecdysozoa</taxon>
        <taxon>Arthropoda</taxon>
        <taxon>Crustacea</taxon>
        <taxon>Oligostraca</taxon>
        <taxon>Ostracoda</taxon>
        <taxon>Podocopa</taxon>
        <taxon>Podocopida</taxon>
        <taxon>Cypridocopina</taxon>
        <taxon>Cypridoidea</taxon>
        <taxon>Cyprididae</taxon>
        <taxon>Notodromas</taxon>
    </lineage>
</organism>